<feature type="region of interest" description="Disordered" evidence="2">
    <location>
        <begin position="2585"/>
        <end position="2657"/>
    </location>
</feature>
<dbReference type="InterPro" id="IPR013103">
    <property type="entry name" value="RVT_2"/>
</dbReference>
<dbReference type="InterPro" id="IPR036397">
    <property type="entry name" value="RNaseH_sf"/>
</dbReference>
<dbReference type="PROSITE" id="PS50158">
    <property type="entry name" value="ZF_CCHC"/>
    <property type="match status" value="1"/>
</dbReference>
<comment type="caution">
    <text evidence="5">The sequence shown here is derived from an EMBL/GenBank/DDBJ whole genome shotgun (WGS) entry which is preliminary data.</text>
</comment>
<feature type="compositionally biased region" description="Polar residues" evidence="2">
    <location>
        <begin position="2610"/>
        <end position="2621"/>
    </location>
</feature>
<feature type="region of interest" description="Disordered" evidence="2">
    <location>
        <begin position="657"/>
        <end position="720"/>
    </location>
</feature>
<evidence type="ECO:0000313" key="5">
    <source>
        <dbReference type="EMBL" id="OLP97543.1"/>
    </source>
</evidence>
<dbReference type="PROSITE" id="PS50994">
    <property type="entry name" value="INTEGRASE"/>
    <property type="match status" value="2"/>
</dbReference>
<keyword evidence="1" id="KW-0863">Zinc-finger</keyword>
<dbReference type="InterPro" id="IPR012337">
    <property type="entry name" value="RNaseH-like_sf"/>
</dbReference>
<feature type="region of interest" description="Disordered" evidence="2">
    <location>
        <begin position="1731"/>
        <end position="1794"/>
    </location>
</feature>
<evidence type="ECO:0000259" key="4">
    <source>
        <dbReference type="PROSITE" id="PS50994"/>
    </source>
</evidence>
<reference evidence="5 6" key="1">
    <citation type="submission" date="2016-02" db="EMBL/GenBank/DDBJ databases">
        <title>Genome analysis of coral dinoflagellate symbionts highlights evolutionary adaptations to a symbiotic lifestyle.</title>
        <authorList>
            <person name="Aranda M."/>
            <person name="Li Y."/>
            <person name="Liew Y.J."/>
            <person name="Baumgarten S."/>
            <person name="Simakov O."/>
            <person name="Wilson M."/>
            <person name="Piel J."/>
            <person name="Ashoor H."/>
            <person name="Bougouffa S."/>
            <person name="Bajic V.B."/>
            <person name="Ryu T."/>
            <person name="Ravasi T."/>
            <person name="Bayer T."/>
            <person name="Micklem G."/>
            <person name="Kim H."/>
            <person name="Bhak J."/>
            <person name="Lajeunesse T.C."/>
            <person name="Voolstra C.R."/>
        </authorList>
    </citation>
    <scope>NUCLEOTIDE SEQUENCE [LARGE SCALE GENOMIC DNA]</scope>
    <source>
        <strain evidence="5 6">CCMP2467</strain>
    </source>
</reference>
<dbReference type="Pfam" id="PF07727">
    <property type="entry name" value="RVT_2"/>
    <property type="match status" value="2"/>
</dbReference>
<dbReference type="GO" id="GO:0015074">
    <property type="term" value="P:DNA integration"/>
    <property type="evidence" value="ECO:0007669"/>
    <property type="project" value="InterPro"/>
</dbReference>
<protein>
    <submittedName>
        <fullName evidence="5">Retrovirus-related Pol polyprotein from transposon TNT 1-94</fullName>
    </submittedName>
</protein>
<feature type="domain" description="Integrase catalytic" evidence="4">
    <location>
        <begin position="1374"/>
        <end position="1551"/>
    </location>
</feature>
<accession>A0A1Q9DQT9</accession>
<sequence length="3106" mass="348337">MLHAGMFRKADQAELALTLNAQNAAQVRSAMAAMVGNQKFGKRLDENGLQRARAIKAAGGRAKRLRQQGLLQAADALFAEVEVLKSEHRLLKAQHENRQLYEYMHKLESMTPCPEAPKNSRSSSGYKWTLLRLMLVSLVAQQDHTGSYAQQALTFARDHGLPHMAVRALMMMSKEDGESLLTSRSASFDRYKTIRDKMRHFLYLTKVKDKSEEVEPMVSWAWGLIKKQFGRERSASRRGARRSRSRSRNRRDRRRPEASRRRSRSRSRRRSRSARRRPRRQRRRSSSEKPKAKAAPKASSSSSSEKEAEAEAESDSRHWVHPISEESVNFMLIIDEGSRFRTARVLTTGAKQAPNAQACLHYLQEGWVQYFGHPRCLRLDPAGAFRSAAVEEWCDKHSIYLDVVPGEAHWKVGTVECAIRGVKDVMTKLCSYDEELTPQQALAEAIVTFNHKELVRGYSPAQHILGQAPDETGRFIPQGRDAHPALLIENPTGEFERSTKLRAEAEKALTDWNTQQRLLRAKHSRHRPCYDYTPGELVYYWRTQDSNKGRRQPGGKHGRFLGPARVLATETRRDDQGNAKPGGSIWLVKGRSLLKCAPEQLRRATQREELLESMSDPGQQKLSWTFHSVADAIGGTRYEDISGELPSTTEWNRAQLPEEEHQPARHRLRQKQPPSSLGGKMEEDNDPDFHDAPGAASTARNRSRSRGREGSGGVLSSDNPTAWWSTVKEEQWPDQAAAYWQDQGSAVEIEIPMPDSQRGRDRAWRDLGTYFVGSLKRRAVELSERKMTADEREAFRGAKAVEVKNFVASKAFEILPEGLRPDKAQAIGMRWILTWKLKEDGSRKPKARAVLLGYQDEAYEHRATTSPVMTRQTRQLLLQLTAWKRWRVQKGDVTGAFLQSRQYPDTLYCIPCPEICQALGVPEGSVTKVRKACYGLVDAPLEWYRSVDTFLQGLGFSKLWSDPCCWVLRVNGVLKGAISGHVDDFLFCGKQGDALWESKLQAIRDHFKWGDWEEGRFTQCGVVVEQKPEGFELSQPSYLDNLQEIGVNATRRKDLTQSTTDREKTQLRALLGGISWHSQQVAPYLAAEVSLLLTEVSRSSVETILKANMLLANAKAKQAYKMKIHAFEENDDLVMIMWVDAANGNRAEGGSTQGLFLGMAPRSILEGSVTGVSPIAWHSQKIDRACRSPGAAEAQAAVNGEDCLYYGRYGWSELLHGSGNLREPDLIVSKTSGCLVTDSRNVYDRLITEVLVVKGAEKRTSLELLSIKESQARTQVQLRWVHSEAQLANSLTKQGGGREYELYYKMGHQWRLVEDEAMMSAKRRREIGIQPLEQKDRSKDIATSAAGLKTKRAVKASSSSSSEKEAEAEAESDSRYRDLCSWFEDQKGREGHWVHPISEESVNFMLIIDEGSRFRTARVLTTGAKQAPNAQACLHYLQEGWVQYFGHPRCLRLDPAGAFRSAAVEEWCDKHSIYLDVVPGEAHWKVGTVECAIRGVKDVMTKLCSYDEELTPQQALAEAIVTFNHKELVRGYSPAQHILGQAPDETGRFIPQGRDAHPALLIENPTGEFERSTKLRAEAEKALTDWNTQQRLLRAKHSRHRPCYDYTPGELVYYWRTQDSNKGRRQPGGKHGRFLGPARVLATETRRDDQGNAKPGGSIWLVKGRSLLKCAPEQLRRATQREELLESMSDPGQQKLSWTFHSVADAIGGTRYEDISGELPSTTEWNRAQLPEEEHQPARHRLRQKQPPSSLGGKMEEDNDPDFHDAPGAASTARNRSRSRGREGSGGVLSSDNPTAWWSTVKEEQWPDQAAAYWQDQGSAVEIEIPMPDSQRGRDRAWRDLGTYFVGSLKRRAVELSERKMTADEREAFRGAKAVEVKNFVASKAFEILPEGLRPDKAQAIGMRWILTWKLKEDGSRKPKARAVLLGYQDEAYEHRATTSPVMTRQTRQLLLQLTAWKRWRVQKGDVTGAFLQSRQYPDTLYCIPCPEICQALGVPEGSVTKVRKACYGLVDAPLEWYRSVDTFLQGLGFSKLWSDPCCWVLRVNGVLKGAISGHVDDFLFCGKQGDALWESKLQAIRDHFKWGDWEEGRFTQCGVVVEQKPEGFELSQPSYLDNLQEIGVNATRRKDLTQSTTDREKTQLRALLGGISWHSQQVAPYLAAEVSLLLTEVSRSSVETILKANMLLANAKAKQAYKMKIHAFEENDDLVMIMWVDAANGNRAEGGSTQGLFLGMAPRSILEGSVTGVSPIAWHSQKIDRACRSPGAAEAQAAVNGEDCLYYGRYGWSELLHGSGNLREPDLIVSKTSGCLVTDSRNVYDRLITEVLVVKGAEKRTSLELLSIKESQARTQVQLRWVHSEAQLANSLTKQGGGREYELYYKMGHQWRLVEDEAMMSAKRRRESGIQPLEQKDRSKDIATSAAGLKTKRAVKARLPRLLTKMQQPRYKMSGTADATATAIGRTKDGIPTWGGEASSFVQYEEAALLWEQSLTWEKRYTAGPKLVQELTGAARRLVSGQPAGWVAFRGGVTTLMDHLRKALGKPRVNEVTDLLATYFKGTRRRAQESMNDYVTRKTEAYMRASQALKRVQPHYERGPRPHAQGDDHQRPRRGSDGNSSWGWSRQWTPAAEEDEPPGGVEEHTESGTEASTAATTQGASDHPWTTTWRRFWDSWSQPNWGNQWGYQWDRWGSQWDRSSWGSSSTTSRSQEGASTTELLPQFIQGWYLLVDANLDANERNLVMTALGGNFDPLRVAQELRNQFSESDVRRRDGARRFQSYIGDTLDDEDDMAEQHLDETTEDILTEGMSEEGIALVVDAEQVAQDALAALHQAKRTLKDARHRQHQVRQNRKYFQGANHTSRGSSSTSSSRPRDDSQIECLRCGVKGHRVAQCPHKPLKETQGQSNLAECSSGDKQQAPFVCYTNSVAGYVSETGQPAALSASSVSAGLTTAEAVKQGMAVVDGGATQTIGSAIAFEAVMKANAAKRGTSGLQSVDTRDPPVFSFGNSTENRFLCTAKLQVFAGGTPGEMTIHTLEDGESPILMSIDTLRKVGAIIDFQADLAVFRNINPSRILKLERSRTGHQLLPLSEDWLANSVSACKAVPSLTSFVQH</sequence>
<keyword evidence="1" id="KW-0479">Metal-binding</keyword>
<gene>
    <name evidence="5" type="ORF">AK812_SmicGene20107</name>
</gene>
<feature type="compositionally biased region" description="Basic residues" evidence="2">
    <location>
        <begin position="261"/>
        <end position="284"/>
    </location>
</feature>
<evidence type="ECO:0000256" key="1">
    <source>
        <dbReference type="PROSITE-ProRule" id="PRU00047"/>
    </source>
</evidence>
<dbReference type="SUPFAM" id="SSF57756">
    <property type="entry name" value="Retrovirus zinc finger-like domains"/>
    <property type="match status" value="1"/>
</dbReference>
<evidence type="ECO:0000256" key="2">
    <source>
        <dbReference type="SAM" id="MobiDB-lite"/>
    </source>
</evidence>
<dbReference type="InterPro" id="IPR036875">
    <property type="entry name" value="Znf_CCHC_sf"/>
</dbReference>
<feature type="region of interest" description="Disordered" evidence="2">
    <location>
        <begin position="231"/>
        <end position="318"/>
    </location>
</feature>
<feature type="compositionally biased region" description="Basic residues" evidence="2">
    <location>
        <begin position="2830"/>
        <end position="2845"/>
    </location>
</feature>
<organism evidence="5 6">
    <name type="scientific">Symbiodinium microadriaticum</name>
    <name type="common">Dinoflagellate</name>
    <name type="synonym">Zooxanthella microadriatica</name>
    <dbReference type="NCBI Taxonomy" id="2951"/>
    <lineage>
        <taxon>Eukaryota</taxon>
        <taxon>Sar</taxon>
        <taxon>Alveolata</taxon>
        <taxon>Dinophyceae</taxon>
        <taxon>Suessiales</taxon>
        <taxon>Symbiodiniaceae</taxon>
        <taxon>Symbiodinium</taxon>
    </lineage>
</organism>
<keyword evidence="1" id="KW-0862">Zinc</keyword>
<feature type="compositionally biased region" description="Basic and acidic residues" evidence="2">
    <location>
        <begin position="2587"/>
        <end position="2609"/>
    </location>
</feature>
<feature type="compositionally biased region" description="Low complexity" evidence="2">
    <location>
        <begin position="2854"/>
        <end position="2864"/>
    </location>
</feature>
<evidence type="ECO:0000313" key="6">
    <source>
        <dbReference type="Proteomes" id="UP000186817"/>
    </source>
</evidence>
<feature type="region of interest" description="Disordered" evidence="2">
    <location>
        <begin position="2830"/>
        <end position="2869"/>
    </location>
</feature>
<feature type="domain" description="CCHC-type" evidence="3">
    <location>
        <begin position="2874"/>
        <end position="2888"/>
    </location>
</feature>
<proteinExistence type="predicted"/>
<feature type="compositionally biased region" description="Basic and acidic residues" evidence="2">
    <location>
        <begin position="304"/>
        <end position="318"/>
    </location>
</feature>
<feature type="compositionally biased region" description="Basic residues" evidence="2">
    <location>
        <begin position="236"/>
        <end position="253"/>
    </location>
</feature>
<feature type="compositionally biased region" description="Low complexity" evidence="2">
    <location>
        <begin position="2641"/>
        <end position="2654"/>
    </location>
</feature>
<dbReference type="InterPro" id="IPR001584">
    <property type="entry name" value="Integrase_cat-core"/>
</dbReference>
<dbReference type="GO" id="GO:0003676">
    <property type="term" value="F:nucleic acid binding"/>
    <property type="evidence" value="ECO:0007669"/>
    <property type="project" value="InterPro"/>
</dbReference>
<dbReference type="GO" id="GO:0008270">
    <property type="term" value="F:zinc ion binding"/>
    <property type="evidence" value="ECO:0007669"/>
    <property type="project" value="UniProtKB-KW"/>
</dbReference>
<dbReference type="EMBL" id="LSRX01000429">
    <property type="protein sequence ID" value="OLP97543.1"/>
    <property type="molecule type" value="Genomic_DNA"/>
</dbReference>
<evidence type="ECO:0000259" key="3">
    <source>
        <dbReference type="PROSITE" id="PS50158"/>
    </source>
</evidence>
<dbReference type="InterPro" id="IPR001878">
    <property type="entry name" value="Znf_CCHC"/>
</dbReference>
<dbReference type="Proteomes" id="UP000186817">
    <property type="component" value="Unassembled WGS sequence"/>
</dbReference>
<keyword evidence="6" id="KW-1185">Reference proteome</keyword>
<dbReference type="SUPFAM" id="SSF53098">
    <property type="entry name" value="Ribonuclease H-like"/>
    <property type="match status" value="2"/>
</dbReference>
<feature type="compositionally biased region" description="Low complexity" evidence="2">
    <location>
        <begin position="293"/>
        <end position="303"/>
    </location>
</feature>
<name>A0A1Q9DQT9_SYMMI</name>
<feature type="domain" description="Integrase catalytic" evidence="4">
    <location>
        <begin position="292"/>
        <end position="477"/>
    </location>
</feature>
<dbReference type="Gene3D" id="3.30.420.10">
    <property type="entry name" value="Ribonuclease H-like superfamily/Ribonuclease H"/>
    <property type="match status" value="2"/>
</dbReference>